<dbReference type="PROSITE" id="PS51161">
    <property type="entry name" value="ATP_CONE"/>
    <property type="match status" value="2"/>
</dbReference>
<feature type="non-terminal residue" evidence="4">
    <location>
        <position position="289"/>
    </location>
</feature>
<dbReference type="GO" id="GO:0004748">
    <property type="term" value="F:ribonucleoside-diphosphate reductase activity, thioredoxin disulfide as acceptor"/>
    <property type="evidence" value="ECO:0007669"/>
    <property type="project" value="TreeGrafter"/>
</dbReference>
<keyword evidence="2" id="KW-0067">ATP-binding</keyword>
<evidence type="ECO:0000259" key="3">
    <source>
        <dbReference type="PROSITE" id="PS51161"/>
    </source>
</evidence>
<evidence type="ECO:0000313" key="4">
    <source>
        <dbReference type="EMBL" id="SVC78479.1"/>
    </source>
</evidence>
<dbReference type="GO" id="GO:0009265">
    <property type="term" value="P:2'-deoxyribonucleotide biosynthetic process"/>
    <property type="evidence" value="ECO:0007669"/>
    <property type="project" value="TreeGrafter"/>
</dbReference>
<dbReference type="InterPro" id="IPR005144">
    <property type="entry name" value="ATP-cone_dom"/>
</dbReference>
<feature type="domain" description="ATP-cone" evidence="3">
    <location>
        <begin position="23"/>
        <end position="125"/>
    </location>
</feature>
<dbReference type="EMBL" id="UINC01110756">
    <property type="protein sequence ID" value="SVC78479.1"/>
    <property type="molecule type" value="Genomic_DNA"/>
</dbReference>
<protein>
    <recommendedName>
        <fullName evidence="3">ATP-cone domain-containing protein</fullName>
    </recommendedName>
</protein>
<evidence type="ECO:0000256" key="1">
    <source>
        <dbReference type="ARBA" id="ARBA00022741"/>
    </source>
</evidence>
<dbReference type="PANTHER" id="PTHR21075">
    <property type="entry name" value="ANAEROBIC RIBONUCLEOSIDE-TRIPHOSPHATE REDUCTASE"/>
    <property type="match status" value="1"/>
</dbReference>
<evidence type="ECO:0000256" key="2">
    <source>
        <dbReference type="ARBA" id="ARBA00022840"/>
    </source>
</evidence>
<dbReference type="GO" id="GO:0008998">
    <property type="term" value="F:ribonucleoside-triphosphate reductase (thioredoxin) activity"/>
    <property type="evidence" value="ECO:0007669"/>
    <property type="project" value="TreeGrafter"/>
</dbReference>
<dbReference type="GO" id="GO:0005524">
    <property type="term" value="F:ATP binding"/>
    <property type="evidence" value="ECO:0007669"/>
    <property type="project" value="UniProtKB-KW"/>
</dbReference>
<dbReference type="SUPFAM" id="SSF48168">
    <property type="entry name" value="R1 subunit of ribonucleotide reductase, N-terminal domain"/>
    <property type="match status" value="1"/>
</dbReference>
<sequence>MINEQLDGQLRMATLDPLEGKQFQVLKRDGRVIEFDETRIYLAIEAALKADAGLVQDQAAPETLQADAQRLTSEVVELCLSRLKEDETLEIERIQDVVEEKLMVGGFHGAAKRYIVYREERRKARAIRGDRTMDGEAQENLFVTLPDGGKEVLDPSRLKRDIYGACRGVEDKCQAGDLFDETMRNLYDGVRIDEVDKAMVMSAKARIEKEPAYTYVAARLLLNQIYEEVLPKFDSPVELPKVHRDHFRDYLNKGVAAERLTPDLLKFDLDKLADALELERDQQFAYMGI</sequence>
<proteinExistence type="predicted"/>
<reference evidence="4" key="1">
    <citation type="submission" date="2018-05" db="EMBL/GenBank/DDBJ databases">
        <authorList>
            <person name="Lanie J.A."/>
            <person name="Ng W.-L."/>
            <person name="Kazmierczak K.M."/>
            <person name="Andrzejewski T.M."/>
            <person name="Davidsen T.M."/>
            <person name="Wayne K.J."/>
            <person name="Tettelin H."/>
            <person name="Glass J.I."/>
            <person name="Rusch D."/>
            <person name="Podicherti R."/>
            <person name="Tsui H.-C.T."/>
            <person name="Winkler M.E."/>
        </authorList>
    </citation>
    <scope>NUCLEOTIDE SEQUENCE</scope>
</reference>
<dbReference type="InterPro" id="IPR008926">
    <property type="entry name" value="RNR_R1-su_N"/>
</dbReference>
<accession>A0A382PYR3</accession>
<gene>
    <name evidence="4" type="ORF">METZ01_LOCUS331333</name>
</gene>
<feature type="domain" description="ATP-cone" evidence="3">
    <location>
        <begin position="141"/>
        <end position="231"/>
    </location>
</feature>
<dbReference type="Pfam" id="PF03477">
    <property type="entry name" value="ATP-cone"/>
    <property type="match status" value="2"/>
</dbReference>
<name>A0A382PYR3_9ZZZZ</name>
<keyword evidence="1" id="KW-0547">Nucleotide-binding</keyword>
<dbReference type="AlphaFoldDB" id="A0A382PYR3"/>
<dbReference type="GO" id="GO:0031250">
    <property type="term" value="C:anaerobic ribonucleoside-triphosphate reductase complex"/>
    <property type="evidence" value="ECO:0007669"/>
    <property type="project" value="TreeGrafter"/>
</dbReference>
<organism evidence="4">
    <name type="scientific">marine metagenome</name>
    <dbReference type="NCBI Taxonomy" id="408172"/>
    <lineage>
        <taxon>unclassified sequences</taxon>
        <taxon>metagenomes</taxon>
        <taxon>ecological metagenomes</taxon>
    </lineage>
</organism>
<dbReference type="PANTHER" id="PTHR21075:SF0">
    <property type="entry name" value="ANAEROBIC RIBONUCLEOSIDE-TRIPHOSPHATE REDUCTASE"/>
    <property type="match status" value="1"/>
</dbReference>